<dbReference type="InterPro" id="IPR028994">
    <property type="entry name" value="Integrin_alpha_N"/>
</dbReference>
<name>A0A420WDZ4_9PROT</name>
<gene>
    <name evidence="4" type="ORF">DES40_1914</name>
</gene>
<feature type="region of interest" description="Disordered" evidence="2">
    <location>
        <begin position="792"/>
        <end position="827"/>
    </location>
</feature>
<dbReference type="AlphaFoldDB" id="A0A420WDZ4"/>
<evidence type="ECO:0000313" key="4">
    <source>
        <dbReference type="EMBL" id="RKQ69130.1"/>
    </source>
</evidence>
<sequence>MRKRYLLTSACISMVVGSPALAEDMLVERVRYCTKPGIENVCGSTQLNSKFKEWNTHGVETQEQLETYISIINQPERSKVKRVVFVSAGQQINDGYPNALTGQPDKYKKDCKNQTKNCMRPIHPMSLVGRLRASGEFDDSETLYISALDAKFGYFRSVEQKQNRENAYWDFLTSKFDPSNVELMVLAGQSRGGCLMYRLGSRMRKSTKHQNIPLIVQGYDPVCTTPDLNVDGLELPAGNVRISPTSTLPTNKVNNPLNSSFISYIVNMDKVFPAAFRDNLKVLNIHAGGKVGSQNVIRSFTWYNKDTDIGWWKQKWVNYEHNDMGGYLTSASATAHARPAIGDVGYAHIYNYSKYELGRPDPTNFRAKPRYPVDVNGDRKSDIILAYRDRNKGLTFHTKISNGDGTFSHKKHVAGDGVGTHDWGLHSGYFNKDSKTDILAPYQHKTQGLILRTKMSNGDGTYSEKSHIAGDGVSANDLPMLIGDIDGDGLSDVIMPYQHPTDGLRIRTKTSNGDGSFNNHDFKAGDGNLGKTLRVHAGDVNGDKKTDLIYLYQRGSDEKMEVRTRTSNGDGTFGYSKTLPLHYTPWTNIQSFVADVNRDGKSDLIVLERGNKGQLEAHTFFFKPDGNYDRVIEKFSDGPEVDAMETIVADVNGDRRTDIVMRVRDKTKGLILRVKLSQGNGHYTSSEYSAGDGASVDNLHILSGHYDSGRHTDLALRYRHSQKGLIFRTKHGTSQGSFTEKEFASGDGSAVDKMEALSGPVFWDGGATFNPPRESIGSSTAPAVNVNTTVKPGIGLKPVESSKPIARPLPSTKKALPSSIKPKKVNE</sequence>
<reference evidence="4 5" key="1">
    <citation type="submission" date="2018-10" db="EMBL/GenBank/DDBJ databases">
        <title>Genomic Encyclopedia of Type Strains, Phase IV (KMG-IV): sequencing the most valuable type-strain genomes for metagenomic binning, comparative biology and taxonomic classification.</title>
        <authorList>
            <person name="Goeker M."/>
        </authorList>
    </citation>
    <scope>NUCLEOTIDE SEQUENCE [LARGE SCALE GENOMIC DNA]</scope>
    <source>
        <strain evidence="4 5">DSM 22008</strain>
    </source>
</reference>
<dbReference type="RefSeq" id="WP_121101295.1">
    <property type="nucleotide sequence ID" value="NZ_RBII01000002.1"/>
</dbReference>
<dbReference type="OrthoDB" id="7876417at2"/>
<feature type="chain" id="PRO_5019440408" evidence="3">
    <location>
        <begin position="23"/>
        <end position="827"/>
    </location>
</feature>
<dbReference type="SUPFAM" id="SSF69318">
    <property type="entry name" value="Integrin alpha N-terminal domain"/>
    <property type="match status" value="1"/>
</dbReference>
<dbReference type="EMBL" id="RBII01000002">
    <property type="protein sequence ID" value="RKQ69130.1"/>
    <property type="molecule type" value="Genomic_DNA"/>
</dbReference>
<accession>A0A420WDZ4</accession>
<dbReference type="InterPro" id="IPR013517">
    <property type="entry name" value="FG-GAP"/>
</dbReference>
<feature type="signal peptide" evidence="3">
    <location>
        <begin position="1"/>
        <end position="22"/>
    </location>
</feature>
<keyword evidence="1 3" id="KW-0732">Signal</keyword>
<dbReference type="Proteomes" id="UP000282211">
    <property type="component" value="Unassembled WGS sequence"/>
</dbReference>
<protein>
    <submittedName>
        <fullName evidence="4">VCBS repeat protein</fullName>
    </submittedName>
</protein>
<keyword evidence="5" id="KW-1185">Reference proteome</keyword>
<evidence type="ECO:0000256" key="1">
    <source>
        <dbReference type="ARBA" id="ARBA00022729"/>
    </source>
</evidence>
<comment type="caution">
    <text evidence="4">The sequence shown here is derived from an EMBL/GenBank/DDBJ whole genome shotgun (WGS) entry which is preliminary data.</text>
</comment>
<dbReference type="Pfam" id="PF13517">
    <property type="entry name" value="FG-GAP_3"/>
    <property type="match status" value="1"/>
</dbReference>
<dbReference type="Gene3D" id="2.40.128.340">
    <property type="match status" value="2"/>
</dbReference>
<dbReference type="InParanoid" id="A0A420WDZ4"/>
<proteinExistence type="predicted"/>
<evidence type="ECO:0000313" key="5">
    <source>
        <dbReference type="Proteomes" id="UP000282211"/>
    </source>
</evidence>
<evidence type="ECO:0000256" key="2">
    <source>
        <dbReference type="SAM" id="MobiDB-lite"/>
    </source>
</evidence>
<organism evidence="4 5">
    <name type="scientific">Litorimonas taeanensis</name>
    <dbReference type="NCBI Taxonomy" id="568099"/>
    <lineage>
        <taxon>Bacteria</taxon>
        <taxon>Pseudomonadati</taxon>
        <taxon>Pseudomonadota</taxon>
        <taxon>Alphaproteobacteria</taxon>
        <taxon>Maricaulales</taxon>
        <taxon>Robiginitomaculaceae</taxon>
    </lineage>
</organism>
<evidence type="ECO:0000256" key="3">
    <source>
        <dbReference type="SAM" id="SignalP"/>
    </source>
</evidence>